<gene>
    <name evidence="6" type="ORF">FME351_LOCUS16206</name>
    <name evidence="7" type="ORF">HFQ381_LOCUS2733</name>
    <name evidence="5" type="ORF">KIK155_LOCUS2469</name>
    <name evidence="4" type="ORF">LUA448_LOCUS10047</name>
    <name evidence="3" type="ORF">TIS948_LOCUS7468</name>
    <name evidence="9" type="ORF">TOA249_LOCUS3259</name>
    <name evidence="8" type="ORF">TSG867_LOCUS18908</name>
</gene>
<organism evidence="4 10">
    <name type="scientific">Rotaria socialis</name>
    <dbReference type="NCBI Taxonomy" id="392032"/>
    <lineage>
        <taxon>Eukaryota</taxon>
        <taxon>Metazoa</taxon>
        <taxon>Spiralia</taxon>
        <taxon>Gnathifera</taxon>
        <taxon>Rotifera</taxon>
        <taxon>Eurotatoria</taxon>
        <taxon>Bdelloidea</taxon>
        <taxon>Philodinida</taxon>
        <taxon>Philodinidae</taxon>
        <taxon>Rotaria</taxon>
    </lineage>
</organism>
<evidence type="ECO:0000313" key="6">
    <source>
        <dbReference type="EMBL" id="CAF3491709.1"/>
    </source>
</evidence>
<evidence type="ECO:0000313" key="10">
    <source>
        <dbReference type="Proteomes" id="UP000663833"/>
    </source>
</evidence>
<evidence type="ECO:0000313" key="4">
    <source>
        <dbReference type="EMBL" id="CAF3322024.1"/>
    </source>
</evidence>
<dbReference type="GO" id="GO:0017022">
    <property type="term" value="F:myosin binding"/>
    <property type="evidence" value="ECO:0007669"/>
    <property type="project" value="TreeGrafter"/>
</dbReference>
<dbReference type="Proteomes" id="UP000663838">
    <property type="component" value="Unassembled WGS sequence"/>
</dbReference>
<dbReference type="Proteomes" id="UP000663851">
    <property type="component" value="Unassembled WGS sequence"/>
</dbReference>
<evidence type="ECO:0000313" key="8">
    <source>
        <dbReference type="EMBL" id="CAF4474414.1"/>
    </source>
</evidence>
<dbReference type="PROSITE" id="PS50916">
    <property type="entry name" value="RABBD"/>
    <property type="match status" value="1"/>
</dbReference>
<dbReference type="InterPro" id="IPR041282">
    <property type="entry name" value="FYVE_2"/>
</dbReference>
<dbReference type="PANTHER" id="PTHR14555">
    <property type="entry name" value="MYELIN-ASSOCIATED OLIGODENDROCYTIC BASIC PROTEIN MOBP -RELATED"/>
    <property type="match status" value="1"/>
</dbReference>
<feature type="domain" description="RabBD" evidence="2">
    <location>
        <begin position="19"/>
        <end position="139"/>
    </location>
</feature>
<evidence type="ECO:0000313" key="7">
    <source>
        <dbReference type="EMBL" id="CAF4126258.1"/>
    </source>
</evidence>
<evidence type="ECO:0000313" key="5">
    <source>
        <dbReference type="EMBL" id="CAF3338416.1"/>
    </source>
</evidence>
<dbReference type="InterPro" id="IPR051745">
    <property type="entry name" value="Intracell_Transport_Effector"/>
</dbReference>
<dbReference type="GO" id="GO:0003779">
    <property type="term" value="F:actin binding"/>
    <property type="evidence" value="ECO:0007669"/>
    <property type="project" value="TreeGrafter"/>
</dbReference>
<comment type="caution">
    <text evidence="4">The sequence shown here is derived from an EMBL/GenBank/DDBJ whole genome shotgun (WGS) entry which is preliminary data.</text>
</comment>
<dbReference type="Proteomes" id="UP000663865">
    <property type="component" value="Unassembled WGS sequence"/>
</dbReference>
<dbReference type="GO" id="GO:0030864">
    <property type="term" value="C:cortical actin cytoskeleton"/>
    <property type="evidence" value="ECO:0007669"/>
    <property type="project" value="TreeGrafter"/>
</dbReference>
<dbReference type="FunFam" id="3.30.40.10:FF:000018">
    <property type="entry name" value="Synaptotagmin-like 5, isoform CRA_a"/>
    <property type="match status" value="1"/>
</dbReference>
<dbReference type="PANTHER" id="PTHR14555:SF3">
    <property type="entry name" value="RABBD DOMAIN-CONTAINING PROTEIN"/>
    <property type="match status" value="1"/>
</dbReference>
<feature type="coiled-coil region" evidence="1">
    <location>
        <begin position="44"/>
        <end position="71"/>
    </location>
</feature>
<dbReference type="Proteomes" id="UP000663825">
    <property type="component" value="Unassembled WGS sequence"/>
</dbReference>
<dbReference type="Proteomes" id="UP000663862">
    <property type="component" value="Unassembled WGS sequence"/>
</dbReference>
<dbReference type="EMBL" id="CAJNXB010000890">
    <property type="protein sequence ID" value="CAF3111039.1"/>
    <property type="molecule type" value="Genomic_DNA"/>
</dbReference>
<evidence type="ECO:0000313" key="9">
    <source>
        <dbReference type="EMBL" id="CAF4498862.1"/>
    </source>
</evidence>
<dbReference type="InterPro" id="IPR010911">
    <property type="entry name" value="Rab_BD"/>
</dbReference>
<dbReference type="EMBL" id="CAJNYV010000059">
    <property type="protein sequence ID" value="CAF3338416.1"/>
    <property type="molecule type" value="Genomic_DNA"/>
</dbReference>
<dbReference type="OrthoDB" id="10072397at2759"/>
<dbReference type="GO" id="GO:0006886">
    <property type="term" value="P:intracellular protein transport"/>
    <property type="evidence" value="ECO:0007669"/>
    <property type="project" value="InterPro"/>
</dbReference>
<dbReference type="InterPro" id="IPR011011">
    <property type="entry name" value="Znf_FYVE_PHD"/>
</dbReference>
<dbReference type="AlphaFoldDB" id="A0A817TVH1"/>
<dbReference type="EMBL" id="CAJNYU010001987">
    <property type="protein sequence ID" value="CAF3491709.1"/>
    <property type="molecule type" value="Genomic_DNA"/>
</dbReference>
<evidence type="ECO:0000259" key="2">
    <source>
        <dbReference type="PROSITE" id="PS50916"/>
    </source>
</evidence>
<protein>
    <recommendedName>
        <fullName evidence="2">RabBD domain-containing protein</fullName>
    </recommendedName>
</protein>
<sequence length="167" mass="19913">MTRNSSLSESDARSISSRASNLSVLNDEECKRILAVLDRDFQLRQIEYKRIEDLKRQIRQESERAEYLSNSKEFNLERCITCFKQFRFILNPKELCSECKLFVCHDCCIYTPETKTWTCKSCIKLKEYQILSSSWFYDEVSKKHKRCGSAKIVRELHKRERELGEFN</sequence>
<evidence type="ECO:0000313" key="3">
    <source>
        <dbReference type="EMBL" id="CAF3111039.1"/>
    </source>
</evidence>
<dbReference type="Gene3D" id="3.30.40.10">
    <property type="entry name" value="Zinc/RING finger domain, C3HC4 (zinc finger)"/>
    <property type="match status" value="1"/>
</dbReference>
<accession>A0A817TVH1</accession>
<dbReference type="EMBL" id="CAJOBO010000091">
    <property type="protein sequence ID" value="CAF4126258.1"/>
    <property type="molecule type" value="Genomic_DNA"/>
</dbReference>
<evidence type="ECO:0000256" key="1">
    <source>
        <dbReference type="SAM" id="Coils"/>
    </source>
</evidence>
<dbReference type="InterPro" id="IPR013083">
    <property type="entry name" value="Znf_RING/FYVE/PHD"/>
</dbReference>
<dbReference type="Proteomes" id="UP000663869">
    <property type="component" value="Unassembled WGS sequence"/>
</dbReference>
<dbReference type="SUPFAM" id="SSF57903">
    <property type="entry name" value="FYVE/PHD zinc finger"/>
    <property type="match status" value="1"/>
</dbReference>
<proteinExistence type="predicted"/>
<dbReference type="EMBL" id="CAJNYD010001178">
    <property type="protein sequence ID" value="CAF3322024.1"/>
    <property type="molecule type" value="Genomic_DNA"/>
</dbReference>
<dbReference type="Pfam" id="PF02318">
    <property type="entry name" value="FYVE_2"/>
    <property type="match status" value="1"/>
</dbReference>
<keyword evidence="1" id="KW-0175">Coiled coil</keyword>
<dbReference type="GO" id="GO:0031267">
    <property type="term" value="F:small GTPase binding"/>
    <property type="evidence" value="ECO:0007669"/>
    <property type="project" value="InterPro"/>
</dbReference>
<reference evidence="4" key="1">
    <citation type="submission" date="2021-02" db="EMBL/GenBank/DDBJ databases">
        <authorList>
            <person name="Nowell W R."/>
        </authorList>
    </citation>
    <scope>NUCLEOTIDE SEQUENCE</scope>
</reference>
<name>A0A817TVH1_9BILA</name>
<dbReference type="EMBL" id="CAJOBQ010001290">
    <property type="protein sequence ID" value="CAF4474414.1"/>
    <property type="molecule type" value="Genomic_DNA"/>
</dbReference>
<dbReference type="EMBL" id="CAJOBS010000112">
    <property type="protein sequence ID" value="CAF4498862.1"/>
    <property type="molecule type" value="Genomic_DNA"/>
</dbReference>
<dbReference type="Proteomes" id="UP000663833">
    <property type="component" value="Unassembled WGS sequence"/>
</dbReference>